<feature type="signal peptide" evidence="2">
    <location>
        <begin position="1"/>
        <end position="21"/>
    </location>
</feature>
<dbReference type="AlphaFoldDB" id="A0ABD3MB69"/>
<dbReference type="InterPro" id="IPR001214">
    <property type="entry name" value="SET_dom"/>
</dbReference>
<reference evidence="4 5" key="1">
    <citation type="submission" date="2024-10" db="EMBL/GenBank/DDBJ databases">
        <title>Updated reference genomes for cyclostephanoid diatoms.</title>
        <authorList>
            <person name="Roberts W.R."/>
            <person name="Alverson A.J."/>
        </authorList>
    </citation>
    <scope>NUCLEOTIDE SEQUENCE [LARGE SCALE GENOMIC DNA]</scope>
    <source>
        <strain evidence="4 5">AJA232-27</strain>
    </source>
</reference>
<feature type="compositionally biased region" description="Polar residues" evidence="1">
    <location>
        <begin position="48"/>
        <end position="60"/>
    </location>
</feature>
<keyword evidence="2" id="KW-0732">Signal</keyword>
<dbReference type="InterPro" id="IPR046341">
    <property type="entry name" value="SET_dom_sf"/>
</dbReference>
<dbReference type="PROSITE" id="PS50280">
    <property type="entry name" value="SET"/>
    <property type="match status" value="1"/>
</dbReference>
<evidence type="ECO:0000256" key="2">
    <source>
        <dbReference type="SAM" id="SignalP"/>
    </source>
</evidence>
<dbReference type="Proteomes" id="UP001530293">
    <property type="component" value="Unassembled WGS sequence"/>
</dbReference>
<evidence type="ECO:0000259" key="3">
    <source>
        <dbReference type="PROSITE" id="PS50280"/>
    </source>
</evidence>
<dbReference type="CDD" id="cd08161">
    <property type="entry name" value="SET"/>
    <property type="match status" value="1"/>
</dbReference>
<sequence>MRLIPSSFLSILAVLPSLCQANTVTGGLVGVVLAWNVASNAAIAAASTTSDETVAKATNTNDNDNEDEDDNDENDEEYESKIQQALQYFKSKSSQLLKQALQEGGGSIGETSILEIAPNGDIVSSTDVEEELRQTEFALTAMKQELQRLQNRLKLDEYENDDDDEDDDEEEEEEEEEDSDDDEDGDDYDYGDNFPPENYRLSPEDIDAQLQNDPELKAILDSITDPKVRNEKYGDIKSEADMAVKMDIDKWHTFKYWEMHAYFSCARQFAASRPVYDTDMWNEVRQLWHDFANEDKLDNFKPGMKERTYQFSTDSFDPPMEPFHAGEKGRGLRAARDIAKGELVFKATNNTVIFTHGHTWRKFLFHIYERHGEDGPFDGGTTCDVLLWSWVQRIEKDGPLVIVADFDNGSLLNEGRDEPGWDKPNVRCGKEGDEMCMMEYYATDDIKTGEEILCDYRGFALLGAWRNMGV</sequence>
<protein>
    <recommendedName>
        <fullName evidence="3">SET domain-containing protein</fullName>
    </recommendedName>
</protein>
<dbReference type="Pfam" id="PF00856">
    <property type="entry name" value="SET"/>
    <property type="match status" value="1"/>
</dbReference>
<evidence type="ECO:0000256" key="1">
    <source>
        <dbReference type="SAM" id="MobiDB-lite"/>
    </source>
</evidence>
<comment type="caution">
    <text evidence="4">The sequence shown here is derived from an EMBL/GenBank/DDBJ whole genome shotgun (WGS) entry which is preliminary data.</text>
</comment>
<dbReference type="Gene3D" id="2.170.270.10">
    <property type="entry name" value="SET domain"/>
    <property type="match status" value="1"/>
</dbReference>
<gene>
    <name evidence="4" type="ORF">ACHAWU_007613</name>
</gene>
<evidence type="ECO:0000313" key="5">
    <source>
        <dbReference type="Proteomes" id="UP001530293"/>
    </source>
</evidence>
<keyword evidence="5" id="KW-1185">Reference proteome</keyword>
<dbReference type="SUPFAM" id="SSF82199">
    <property type="entry name" value="SET domain"/>
    <property type="match status" value="1"/>
</dbReference>
<evidence type="ECO:0000313" key="4">
    <source>
        <dbReference type="EMBL" id="KAL3759869.1"/>
    </source>
</evidence>
<feature type="region of interest" description="Disordered" evidence="1">
    <location>
        <begin position="48"/>
        <end position="78"/>
    </location>
</feature>
<feature type="compositionally biased region" description="Acidic residues" evidence="1">
    <location>
        <begin position="63"/>
        <end position="78"/>
    </location>
</feature>
<proteinExistence type="predicted"/>
<organism evidence="4 5">
    <name type="scientific">Discostella pseudostelligera</name>
    <dbReference type="NCBI Taxonomy" id="259834"/>
    <lineage>
        <taxon>Eukaryota</taxon>
        <taxon>Sar</taxon>
        <taxon>Stramenopiles</taxon>
        <taxon>Ochrophyta</taxon>
        <taxon>Bacillariophyta</taxon>
        <taxon>Coscinodiscophyceae</taxon>
        <taxon>Thalassiosirophycidae</taxon>
        <taxon>Stephanodiscales</taxon>
        <taxon>Stephanodiscaceae</taxon>
        <taxon>Discostella</taxon>
    </lineage>
</organism>
<feature type="region of interest" description="Disordered" evidence="1">
    <location>
        <begin position="152"/>
        <end position="201"/>
    </location>
</feature>
<dbReference type="EMBL" id="JALLBG020000196">
    <property type="protein sequence ID" value="KAL3759869.1"/>
    <property type="molecule type" value="Genomic_DNA"/>
</dbReference>
<feature type="domain" description="SET" evidence="3">
    <location>
        <begin position="306"/>
        <end position="457"/>
    </location>
</feature>
<accession>A0ABD3MB69</accession>
<name>A0ABD3MB69_9STRA</name>
<feature type="compositionally biased region" description="Acidic residues" evidence="1">
    <location>
        <begin position="158"/>
        <end position="190"/>
    </location>
</feature>
<feature type="chain" id="PRO_5044894383" description="SET domain-containing protein" evidence="2">
    <location>
        <begin position="22"/>
        <end position="470"/>
    </location>
</feature>